<organism evidence="2 3">
    <name type="scientific">Naumovozyma castellii</name>
    <name type="common">Yeast</name>
    <name type="synonym">Saccharomyces castellii</name>
    <dbReference type="NCBI Taxonomy" id="27288"/>
    <lineage>
        <taxon>Eukaryota</taxon>
        <taxon>Fungi</taxon>
        <taxon>Dikarya</taxon>
        <taxon>Ascomycota</taxon>
        <taxon>Saccharomycotina</taxon>
        <taxon>Saccharomycetes</taxon>
        <taxon>Saccharomycetales</taxon>
        <taxon>Saccharomycetaceae</taxon>
        <taxon>Naumovozyma</taxon>
    </lineage>
</organism>
<dbReference type="GO" id="GO:1990524">
    <property type="term" value="C:INA complex"/>
    <property type="evidence" value="ECO:0007669"/>
    <property type="project" value="EnsemblFungi"/>
</dbReference>
<dbReference type="HOGENOM" id="CLU_127263_0_0_1"/>
<dbReference type="OrthoDB" id="4082954at2759"/>
<dbReference type="InParanoid" id="G0VCH2"/>
<dbReference type="AlphaFoldDB" id="G0VCH2"/>
<keyword evidence="1" id="KW-0175">Coiled coil</keyword>
<reference evidence="2 3" key="1">
    <citation type="journal article" date="2011" name="Proc. Natl. Acad. Sci. U.S.A.">
        <title>Evolutionary erosion of yeast sex chromosomes by mating-type switching accidents.</title>
        <authorList>
            <person name="Gordon J.L."/>
            <person name="Armisen D."/>
            <person name="Proux-Wera E."/>
            <person name="Oheigeartaigh S.S."/>
            <person name="Byrne K.P."/>
            <person name="Wolfe K.H."/>
        </authorList>
    </citation>
    <scope>NUCLEOTIDE SEQUENCE [LARGE SCALE GENOMIC DNA]</scope>
    <source>
        <strain evidence="3">ATCC 76901 / BCRC 22586 / CBS 4309 / NBRC 1992 / NRRL Y-12630</strain>
    </source>
</reference>
<protein>
    <recommendedName>
        <fullName evidence="4">Inner membrane assembly complex subunit 17</fullName>
    </recommendedName>
</protein>
<dbReference type="FunCoup" id="G0VCH2">
    <property type="interactions" value="60"/>
</dbReference>
<dbReference type="GO" id="GO:0033615">
    <property type="term" value="P:mitochondrial proton-transporting ATP synthase complex assembly"/>
    <property type="evidence" value="ECO:0007669"/>
    <property type="project" value="EnsemblFungi"/>
</dbReference>
<dbReference type="OMA" id="HYVWWKL"/>
<evidence type="ECO:0008006" key="4">
    <source>
        <dbReference type="Google" id="ProtNLM"/>
    </source>
</evidence>
<evidence type="ECO:0000313" key="2">
    <source>
        <dbReference type="EMBL" id="CCC69182.1"/>
    </source>
</evidence>
<dbReference type="GeneID" id="96902765"/>
<gene>
    <name evidence="2" type="primary">NCAS0C01920</name>
    <name evidence="2" type="ordered locus">NCAS_0C01920</name>
</gene>
<reference key="2">
    <citation type="submission" date="2011-08" db="EMBL/GenBank/DDBJ databases">
        <title>Genome sequence of Naumovozyma castellii.</title>
        <authorList>
            <person name="Gordon J.L."/>
            <person name="Armisen D."/>
            <person name="Proux-Wera E."/>
            <person name="OhEigeartaigh S.S."/>
            <person name="Byrne K.P."/>
            <person name="Wolfe K.H."/>
        </authorList>
    </citation>
    <scope>NUCLEOTIDE SEQUENCE</scope>
    <source>
        <strain>Type strain:CBS 4309</strain>
    </source>
</reference>
<dbReference type="GO" id="GO:1990677">
    <property type="term" value="C:mitochondrial inner membrane assembly complex"/>
    <property type="evidence" value="ECO:0007669"/>
    <property type="project" value="EnsemblFungi"/>
</dbReference>
<sequence>MMSLTRTQGSKILLRTIHPSFSRTFLLPLRHYHEDGSKDIKTLEDLVKLKSLDGVDPELIKNLIYERTKEMDVKNELDMLKKFTKEEKSTHDSPLKKFTRPLWVVLLMSSSVYLGCHYLWWRLEYVEREKELMEQVETLENELNTLLATKPNQLELEAQSDPKSQPFYKRWFSR</sequence>
<dbReference type="Proteomes" id="UP000001640">
    <property type="component" value="Chromosome 3"/>
</dbReference>
<dbReference type="KEGG" id="ncs:NCAS_0C01920"/>
<feature type="coiled-coil region" evidence="1">
    <location>
        <begin position="122"/>
        <end position="149"/>
    </location>
</feature>
<proteinExistence type="predicted"/>
<evidence type="ECO:0000256" key="1">
    <source>
        <dbReference type="SAM" id="Coils"/>
    </source>
</evidence>
<accession>G0VCH2</accession>
<dbReference type="RefSeq" id="XP_003675548.1">
    <property type="nucleotide sequence ID" value="XM_003675500.1"/>
</dbReference>
<dbReference type="EMBL" id="HE576754">
    <property type="protein sequence ID" value="CCC69182.1"/>
    <property type="molecule type" value="Genomic_DNA"/>
</dbReference>
<evidence type="ECO:0000313" key="3">
    <source>
        <dbReference type="Proteomes" id="UP000001640"/>
    </source>
</evidence>
<dbReference type="eggNOG" id="ENOG502S3U1">
    <property type="taxonomic scope" value="Eukaryota"/>
</dbReference>
<keyword evidence="3" id="KW-1185">Reference proteome</keyword>
<name>G0VCH2_NAUCA</name>